<evidence type="ECO:0008006" key="4">
    <source>
        <dbReference type="Google" id="ProtNLM"/>
    </source>
</evidence>
<dbReference type="Proteomes" id="UP000199729">
    <property type="component" value="Plasmid pVF1"/>
</dbReference>
<feature type="region of interest" description="Disordered" evidence="1">
    <location>
        <begin position="55"/>
        <end position="75"/>
    </location>
</feature>
<dbReference type="EMBL" id="CP022424">
    <property type="protein sequence ID" value="ASM79126.1"/>
    <property type="molecule type" value="Genomic_DNA"/>
</dbReference>
<keyword evidence="3" id="KW-1185">Reference proteome</keyword>
<accession>A0A221KJD5</accession>
<dbReference type="KEGG" id="vff:VITFI_CDS3349"/>
<evidence type="ECO:0000313" key="2">
    <source>
        <dbReference type="EMBL" id="ASM79126.1"/>
    </source>
</evidence>
<organism evidence="2 3">
    <name type="scientific">Vitreoscilla filiformis</name>
    <dbReference type="NCBI Taxonomy" id="63"/>
    <lineage>
        <taxon>Bacteria</taxon>
        <taxon>Pseudomonadati</taxon>
        <taxon>Pseudomonadota</taxon>
        <taxon>Betaproteobacteria</taxon>
        <taxon>Neisseriales</taxon>
        <taxon>Neisseriaceae</taxon>
        <taxon>Vitreoscilla</taxon>
    </lineage>
</organism>
<sequence length="75" mass="8153">MPEALTEPISPHHVAMRGTTCRPVRCVALQGKIGQAVACGIYAQRASPCHEFTEGDERCTQARHHHGLPPVSESH</sequence>
<proteinExistence type="predicted"/>
<dbReference type="AlphaFoldDB" id="A0A221KJD5"/>
<geneLocation type="plasmid" evidence="3">
    <name>pvf1</name>
</geneLocation>
<gene>
    <name evidence="2" type="ORF">VITFI_CDS3349</name>
</gene>
<protein>
    <recommendedName>
        <fullName evidence="4">Ferredoxin</fullName>
    </recommendedName>
</protein>
<reference evidence="2 3" key="1">
    <citation type="submission" date="2017-07" db="EMBL/GenBank/DDBJ databases">
        <title>Complete Genome Sequence of the cosmetic ferment Vitreoscilla filiformis (ATCC15551).</title>
        <authorList>
            <person name="Contreras S."/>
            <person name="Sagory-Zalkind P."/>
            <person name="Blanquart H."/>
            <person name="Iltis A."/>
            <person name="Morand S.C."/>
        </authorList>
    </citation>
    <scope>NUCLEOTIDE SEQUENCE [LARGE SCALE GENOMIC DNA]</scope>
    <source>
        <strain evidence="2 3">ATCC 15551</strain>
        <plasmid evidence="3">Plasmid pvf1</plasmid>
    </source>
</reference>
<name>A0A221KJD5_VITFI</name>
<evidence type="ECO:0000256" key="1">
    <source>
        <dbReference type="SAM" id="MobiDB-lite"/>
    </source>
</evidence>
<evidence type="ECO:0000313" key="3">
    <source>
        <dbReference type="Proteomes" id="UP000199729"/>
    </source>
</evidence>
<keyword evidence="2" id="KW-0614">Plasmid</keyword>